<feature type="transmembrane region" description="Helical" evidence="6">
    <location>
        <begin position="175"/>
        <end position="198"/>
    </location>
</feature>
<dbReference type="InterPro" id="IPR051410">
    <property type="entry name" value="Ferric/Cupric_Reductase"/>
</dbReference>
<dbReference type="SUPFAM" id="SSF56112">
    <property type="entry name" value="Protein kinase-like (PK-like)"/>
    <property type="match status" value="1"/>
</dbReference>
<dbReference type="GO" id="GO:0005886">
    <property type="term" value="C:plasma membrane"/>
    <property type="evidence" value="ECO:0007669"/>
    <property type="project" value="UniProtKB-SubCell"/>
</dbReference>
<keyword evidence="6" id="KW-0472">Membrane</keyword>
<dbReference type="EC" id="1.16.1.9" evidence="2"/>
<dbReference type="PROSITE" id="PS51384">
    <property type="entry name" value="FAD_FR"/>
    <property type="match status" value="1"/>
</dbReference>
<dbReference type="CDD" id="cd06186">
    <property type="entry name" value="NOX_Duox_like_FAD_NADP"/>
    <property type="match status" value="1"/>
</dbReference>
<gene>
    <name evidence="8" type="ORF">CKAH01_15524</name>
</gene>
<evidence type="ECO:0000313" key="9">
    <source>
        <dbReference type="Proteomes" id="UP001281614"/>
    </source>
</evidence>
<proteinExistence type="predicted"/>
<dbReference type="Gene3D" id="3.40.50.80">
    <property type="entry name" value="Nucleotide-binding domain of ferredoxin-NADP reductase (FNR) module"/>
    <property type="match status" value="1"/>
</dbReference>
<evidence type="ECO:0000256" key="5">
    <source>
        <dbReference type="ARBA" id="ARBA00048483"/>
    </source>
</evidence>
<dbReference type="EMBL" id="VYYT01000126">
    <property type="protein sequence ID" value="KAK2765844.1"/>
    <property type="molecule type" value="Genomic_DNA"/>
</dbReference>
<evidence type="ECO:0000256" key="6">
    <source>
        <dbReference type="SAM" id="Phobius"/>
    </source>
</evidence>
<sequence length="618" mass="69381">MKPNRKTQIAIFPTSFSHQNAAALTTHNVGPAAIAAVSKDKLHHAPHVKSNKERVLAADSAKDHLSLQNDDASDRPLDVEKGLPWKDYHAEYELHDLGSILTVAVRHRKLFHISELARLESQEVLAKLKRLRHPNVLEFIHAYKTHTSLHAVFELTAINLLHLIKCPVYLDEAQLGAVVGQGSMAMVVMTTVSFLPFFRRRLYELCLRFHHALACLAAVGAGFHLRSIAGRSWLWMYIYLGVAALAALSQVGLMAFRNKTMGRTFGRAYVDHVTGTVRVSVQLSRPLKFEAGQYLLLWMPRVRLFESHPFVVTSWAEAEQGIVDLFIKPRRGFTSSLVRYSNEHVVPRLALLSGPHGVSVPVWDYEAVLMVATDHGIAAQAPYLKKLVYGYNNCRGRTRQIHLVWQVTNLGIVHAAESILNPILNDDTLDDGYILEISIYFDMQAQGMSVADLQTLVPGCVEDKQITTSAATHVLSTSDVERLVTKYLHGGTGWSHGEPTRVKDFGTRARLYVGNPDLIASLWKEVSYLFDRTSLEAAVKMGDMLLLGKNYISTDERSLTIDLVSATNATRDTLSDLAGGYLMDENHPLYAEYQKREDIREYLHSNLWLRELDYQPVN</sequence>
<dbReference type="InterPro" id="IPR017927">
    <property type="entry name" value="FAD-bd_FR_type"/>
</dbReference>
<name>A0AAE0D6P2_COLKA</name>
<evidence type="ECO:0000256" key="1">
    <source>
        <dbReference type="ARBA" id="ARBA00004651"/>
    </source>
</evidence>
<dbReference type="GO" id="GO:0015677">
    <property type="term" value="P:copper ion import"/>
    <property type="evidence" value="ECO:0007669"/>
    <property type="project" value="TreeGrafter"/>
</dbReference>
<comment type="catalytic activity">
    <reaction evidence="5">
        <text>2 a Fe(II)-siderophore + NADP(+) + H(+) = 2 a Fe(III)-siderophore + NADPH</text>
        <dbReference type="Rhea" id="RHEA:28795"/>
        <dbReference type="Rhea" id="RHEA-COMP:11342"/>
        <dbReference type="Rhea" id="RHEA-COMP:11344"/>
        <dbReference type="ChEBI" id="CHEBI:15378"/>
        <dbReference type="ChEBI" id="CHEBI:29033"/>
        <dbReference type="ChEBI" id="CHEBI:29034"/>
        <dbReference type="ChEBI" id="CHEBI:57783"/>
        <dbReference type="ChEBI" id="CHEBI:58349"/>
        <dbReference type="EC" id="1.16.1.9"/>
    </reaction>
</comment>
<keyword evidence="9" id="KW-1185">Reference proteome</keyword>
<dbReference type="PANTHER" id="PTHR32361:SF26">
    <property type="entry name" value="FAD-BINDING 8 DOMAIN-CONTAINING PROTEIN-RELATED"/>
    <property type="match status" value="1"/>
</dbReference>
<organism evidence="8 9">
    <name type="scientific">Colletotrichum kahawae</name>
    <name type="common">Coffee berry disease fungus</name>
    <dbReference type="NCBI Taxonomy" id="34407"/>
    <lineage>
        <taxon>Eukaryota</taxon>
        <taxon>Fungi</taxon>
        <taxon>Dikarya</taxon>
        <taxon>Ascomycota</taxon>
        <taxon>Pezizomycotina</taxon>
        <taxon>Sordariomycetes</taxon>
        <taxon>Hypocreomycetidae</taxon>
        <taxon>Glomerellales</taxon>
        <taxon>Glomerellaceae</taxon>
        <taxon>Colletotrichum</taxon>
        <taxon>Colletotrichum gloeosporioides species complex</taxon>
    </lineage>
</organism>
<dbReference type="InterPro" id="IPR013112">
    <property type="entry name" value="FAD-bd_8"/>
</dbReference>
<dbReference type="GO" id="GO:0006826">
    <property type="term" value="P:iron ion transport"/>
    <property type="evidence" value="ECO:0007669"/>
    <property type="project" value="TreeGrafter"/>
</dbReference>
<dbReference type="InterPro" id="IPR039261">
    <property type="entry name" value="FNR_nucleotide-bd"/>
</dbReference>
<keyword evidence="3" id="KW-0813">Transport</keyword>
<dbReference type="InterPro" id="IPR017938">
    <property type="entry name" value="Riboflavin_synthase-like_b-brl"/>
</dbReference>
<feature type="domain" description="FAD-binding FR-type" evidence="7">
    <location>
        <begin position="257"/>
        <end position="362"/>
    </location>
</feature>
<keyword evidence="6" id="KW-1133">Transmembrane helix</keyword>
<dbReference type="Proteomes" id="UP001281614">
    <property type="component" value="Unassembled WGS sequence"/>
</dbReference>
<evidence type="ECO:0000313" key="8">
    <source>
        <dbReference type="EMBL" id="KAK2765844.1"/>
    </source>
</evidence>
<dbReference type="SUPFAM" id="SSF63380">
    <property type="entry name" value="Riboflavin synthase domain-like"/>
    <property type="match status" value="1"/>
</dbReference>
<dbReference type="AlphaFoldDB" id="A0AAE0D6P2"/>
<evidence type="ECO:0000256" key="4">
    <source>
        <dbReference type="ARBA" id="ARBA00022475"/>
    </source>
</evidence>
<evidence type="ECO:0000259" key="7">
    <source>
        <dbReference type="PROSITE" id="PS51384"/>
    </source>
</evidence>
<feature type="transmembrane region" description="Helical" evidence="6">
    <location>
        <begin position="205"/>
        <end position="225"/>
    </location>
</feature>
<dbReference type="GO" id="GO:0006879">
    <property type="term" value="P:intracellular iron ion homeostasis"/>
    <property type="evidence" value="ECO:0007669"/>
    <property type="project" value="TreeGrafter"/>
</dbReference>
<dbReference type="Pfam" id="PF08022">
    <property type="entry name" value="FAD_binding_8"/>
    <property type="match status" value="1"/>
</dbReference>
<evidence type="ECO:0000256" key="2">
    <source>
        <dbReference type="ARBA" id="ARBA00012668"/>
    </source>
</evidence>
<dbReference type="GO" id="GO:0052851">
    <property type="term" value="F:ferric-chelate reductase (NADPH) activity"/>
    <property type="evidence" value="ECO:0007669"/>
    <property type="project" value="UniProtKB-EC"/>
</dbReference>
<keyword evidence="4" id="KW-1003">Cell membrane</keyword>
<keyword evidence="6" id="KW-0812">Transmembrane</keyword>
<dbReference type="Gene3D" id="2.40.30.10">
    <property type="entry name" value="Translation factors"/>
    <property type="match status" value="1"/>
</dbReference>
<dbReference type="PANTHER" id="PTHR32361">
    <property type="entry name" value="FERRIC/CUPRIC REDUCTASE TRANSMEMBRANE COMPONENT"/>
    <property type="match status" value="1"/>
</dbReference>
<protein>
    <recommendedName>
        <fullName evidence="2">ferric-chelate reductase (NADPH)</fullName>
        <ecNumber evidence="2">1.16.1.9</ecNumber>
    </recommendedName>
</protein>
<comment type="subcellular location">
    <subcellularLocation>
        <location evidence="1">Cell membrane</location>
        <topology evidence="1">Multi-pass membrane protein</topology>
    </subcellularLocation>
</comment>
<reference evidence="8" key="1">
    <citation type="submission" date="2023-02" db="EMBL/GenBank/DDBJ databases">
        <title>Colletotrichum kahawae CIFC_Que2 genome sequencing and assembly.</title>
        <authorList>
            <person name="Baroncelli R."/>
        </authorList>
    </citation>
    <scope>NUCLEOTIDE SEQUENCE</scope>
    <source>
        <strain evidence="8">CIFC_Que2</strain>
    </source>
</reference>
<evidence type="ECO:0000256" key="3">
    <source>
        <dbReference type="ARBA" id="ARBA00022448"/>
    </source>
</evidence>
<comment type="caution">
    <text evidence="8">The sequence shown here is derived from an EMBL/GenBank/DDBJ whole genome shotgun (WGS) entry which is preliminary data.</text>
</comment>
<feature type="transmembrane region" description="Helical" evidence="6">
    <location>
        <begin position="237"/>
        <end position="256"/>
    </location>
</feature>
<dbReference type="InterPro" id="IPR011009">
    <property type="entry name" value="Kinase-like_dom_sf"/>
</dbReference>
<accession>A0AAE0D6P2</accession>